<evidence type="ECO:0000313" key="4">
    <source>
        <dbReference type="EMBL" id="PYG89795.1"/>
    </source>
</evidence>
<evidence type="ECO:0000256" key="2">
    <source>
        <dbReference type="SAM" id="Phobius"/>
    </source>
</evidence>
<dbReference type="GO" id="GO:0000270">
    <property type="term" value="P:peptidoglycan metabolic process"/>
    <property type="evidence" value="ECO:0007669"/>
    <property type="project" value="InterPro"/>
</dbReference>
<dbReference type="RefSeq" id="WP_110460479.1">
    <property type="nucleotide sequence ID" value="NZ_QKMR01000002.1"/>
</dbReference>
<evidence type="ECO:0000256" key="1">
    <source>
        <dbReference type="ARBA" id="ARBA00007734"/>
    </source>
</evidence>
<dbReference type="CDD" id="cd16896">
    <property type="entry name" value="LT_Slt70-like"/>
    <property type="match status" value="1"/>
</dbReference>
<dbReference type="SUPFAM" id="SSF53955">
    <property type="entry name" value="Lysozyme-like"/>
    <property type="match status" value="1"/>
</dbReference>
<dbReference type="PANTHER" id="PTHR37423:SF2">
    <property type="entry name" value="MEMBRANE-BOUND LYTIC MUREIN TRANSGLYCOSYLASE C"/>
    <property type="match status" value="1"/>
</dbReference>
<dbReference type="GO" id="GO:0016020">
    <property type="term" value="C:membrane"/>
    <property type="evidence" value="ECO:0007669"/>
    <property type="project" value="InterPro"/>
</dbReference>
<accession>A0A318XNR4</accession>
<proteinExistence type="inferred from homology"/>
<keyword evidence="2" id="KW-0472">Membrane</keyword>
<dbReference type="InterPro" id="IPR000189">
    <property type="entry name" value="Transglyc_AS"/>
</dbReference>
<evidence type="ECO:0000313" key="5">
    <source>
        <dbReference type="Proteomes" id="UP000248132"/>
    </source>
</evidence>
<feature type="domain" description="Transglycosylase SLT" evidence="3">
    <location>
        <begin position="44"/>
        <end position="154"/>
    </location>
</feature>
<protein>
    <submittedName>
        <fullName evidence="4">Soluble lytic murein transglycosylase</fullName>
    </submittedName>
</protein>
<dbReference type="AlphaFoldDB" id="A0A318XNR4"/>
<name>A0A318XNR4_9FIRM</name>
<evidence type="ECO:0000259" key="3">
    <source>
        <dbReference type="Pfam" id="PF01464"/>
    </source>
</evidence>
<sequence>MKRKSRSRYKGLLIFLVFILAVVFAVNSIGYILKYMYPIKYSQYVERYSDEYGLDRNLVYSIIKAESGFNPNAVSVRNAKGLMQIMDSTGEWAAEKMNIENFESGMLLEPETNIRIGCWYIARLLNQYDSNVELALTAYNAGSGNVSKWLKNTDISSNGKTLDRIPFEETENYVKKIKRYNYVYKKLYDGQK</sequence>
<reference evidence="4 5" key="1">
    <citation type="submission" date="2018-06" db="EMBL/GenBank/DDBJ databases">
        <title>Genomic Encyclopedia of Type Strains, Phase I: the one thousand microbial genomes (KMG-I) project.</title>
        <authorList>
            <person name="Kyrpides N."/>
        </authorList>
    </citation>
    <scope>NUCLEOTIDE SEQUENCE [LARGE SCALE GENOMIC DNA]</scope>
    <source>
        <strain evidence="4 5">DSM 19573</strain>
    </source>
</reference>
<dbReference type="GO" id="GO:0008933">
    <property type="term" value="F:peptidoglycan lytic transglycosylase activity"/>
    <property type="evidence" value="ECO:0007669"/>
    <property type="project" value="InterPro"/>
</dbReference>
<dbReference type="Proteomes" id="UP000248132">
    <property type="component" value="Unassembled WGS sequence"/>
</dbReference>
<dbReference type="InterPro" id="IPR008258">
    <property type="entry name" value="Transglycosylase_SLT_dom_1"/>
</dbReference>
<organism evidence="4 5">
    <name type="scientific">Ruminiclostridium sufflavum DSM 19573</name>
    <dbReference type="NCBI Taxonomy" id="1121337"/>
    <lineage>
        <taxon>Bacteria</taxon>
        <taxon>Bacillati</taxon>
        <taxon>Bacillota</taxon>
        <taxon>Clostridia</taxon>
        <taxon>Eubacteriales</taxon>
        <taxon>Oscillospiraceae</taxon>
        <taxon>Ruminiclostridium</taxon>
    </lineage>
</organism>
<dbReference type="EMBL" id="QKMR01000002">
    <property type="protein sequence ID" value="PYG89795.1"/>
    <property type="molecule type" value="Genomic_DNA"/>
</dbReference>
<feature type="transmembrane region" description="Helical" evidence="2">
    <location>
        <begin position="12"/>
        <end position="33"/>
    </location>
</feature>
<comment type="caution">
    <text evidence="4">The sequence shown here is derived from an EMBL/GenBank/DDBJ whole genome shotgun (WGS) entry which is preliminary data.</text>
</comment>
<dbReference type="OrthoDB" id="9815002at2"/>
<dbReference type="PANTHER" id="PTHR37423">
    <property type="entry name" value="SOLUBLE LYTIC MUREIN TRANSGLYCOSYLASE-RELATED"/>
    <property type="match status" value="1"/>
</dbReference>
<keyword evidence="5" id="KW-1185">Reference proteome</keyword>
<dbReference type="InterPro" id="IPR023346">
    <property type="entry name" value="Lysozyme-like_dom_sf"/>
</dbReference>
<comment type="similarity">
    <text evidence="1">Belongs to the transglycosylase Slt family.</text>
</comment>
<dbReference type="PROSITE" id="PS00922">
    <property type="entry name" value="TRANSGLYCOSYLASE"/>
    <property type="match status" value="1"/>
</dbReference>
<keyword evidence="2" id="KW-0812">Transmembrane</keyword>
<keyword evidence="2" id="KW-1133">Transmembrane helix</keyword>
<gene>
    <name evidence="4" type="ORF">LY28_00391</name>
</gene>
<dbReference type="Pfam" id="PF01464">
    <property type="entry name" value="SLT"/>
    <property type="match status" value="1"/>
</dbReference>
<dbReference type="Gene3D" id="1.10.530.10">
    <property type="match status" value="1"/>
</dbReference>